<dbReference type="Gene3D" id="3.30.70.1820">
    <property type="entry name" value="L1 transposable element, RRM domain"/>
    <property type="match status" value="1"/>
</dbReference>
<evidence type="ECO:0000313" key="2">
    <source>
        <dbReference type="EMBL" id="GBP67409.1"/>
    </source>
</evidence>
<reference evidence="2 3" key="1">
    <citation type="journal article" date="2019" name="Commun. Biol.">
        <title>The bagworm genome reveals a unique fibroin gene that provides high tensile strength.</title>
        <authorList>
            <person name="Kono N."/>
            <person name="Nakamura H."/>
            <person name="Ohtoshi R."/>
            <person name="Tomita M."/>
            <person name="Numata K."/>
            <person name="Arakawa K."/>
        </authorList>
    </citation>
    <scope>NUCLEOTIDE SEQUENCE [LARGE SCALE GENOMIC DNA]</scope>
</reference>
<proteinExistence type="predicted"/>
<organism evidence="2 3">
    <name type="scientific">Eumeta variegata</name>
    <name type="common">Bagworm moth</name>
    <name type="synonym">Eumeta japonica</name>
    <dbReference type="NCBI Taxonomy" id="151549"/>
    <lineage>
        <taxon>Eukaryota</taxon>
        <taxon>Metazoa</taxon>
        <taxon>Ecdysozoa</taxon>
        <taxon>Arthropoda</taxon>
        <taxon>Hexapoda</taxon>
        <taxon>Insecta</taxon>
        <taxon>Pterygota</taxon>
        <taxon>Neoptera</taxon>
        <taxon>Endopterygota</taxon>
        <taxon>Lepidoptera</taxon>
        <taxon>Glossata</taxon>
        <taxon>Ditrysia</taxon>
        <taxon>Tineoidea</taxon>
        <taxon>Psychidae</taxon>
        <taxon>Oiketicinae</taxon>
        <taxon>Eumeta</taxon>
    </lineage>
</organism>
<dbReference type="STRING" id="151549.A0A4C1XYK2"/>
<dbReference type="OrthoDB" id="410104at2759"/>
<protein>
    <submittedName>
        <fullName evidence="2">Uncharacterized protein</fullName>
    </submittedName>
</protein>
<name>A0A4C1XYK2_EUMVA</name>
<gene>
    <name evidence="2" type="ORF">EVAR_47127_1</name>
</gene>
<evidence type="ECO:0000256" key="1">
    <source>
        <dbReference type="SAM" id="MobiDB-lite"/>
    </source>
</evidence>
<evidence type="ECO:0000313" key="3">
    <source>
        <dbReference type="Proteomes" id="UP000299102"/>
    </source>
</evidence>
<dbReference type="Proteomes" id="UP000299102">
    <property type="component" value="Unassembled WGS sequence"/>
</dbReference>
<sequence length="144" mass="16428">MTTELSPEMSLLLTKMTEQLNLQTSTITENITAAILKQVDEKIKPIMVKNEKLKNEVDVLNKKILNLEMNSRRNNIVIHGLPEANEEKYGNLSILVTSTLKETNIEIGTKEIDRIQRLGKKGDEEQNKTNSTSYHNFAEENRDS</sequence>
<dbReference type="AlphaFoldDB" id="A0A4C1XYK2"/>
<accession>A0A4C1XYK2</accession>
<feature type="region of interest" description="Disordered" evidence="1">
    <location>
        <begin position="119"/>
        <end position="144"/>
    </location>
</feature>
<dbReference type="EMBL" id="BGZK01000983">
    <property type="protein sequence ID" value="GBP67409.1"/>
    <property type="molecule type" value="Genomic_DNA"/>
</dbReference>
<keyword evidence="3" id="KW-1185">Reference proteome</keyword>
<comment type="caution">
    <text evidence="2">The sequence shown here is derived from an EMBL/GenBank/DDBJ whole genome shotgun (WGS) entry which is preliminary data.</text>
</comment>